<dbReference type="InterPro" id="IPR051209">
    <property type="entry name" value="FAD-bind_Monooxygenase_sf"/>
</dbReference>
<dbReference type="GO" id="GO:0004499">
    <property type="term" value="F:N,N-dimethylaniline monooxygenase activity"/>
    <property type="evidence" value="ECO:0007669"/>
    <property type="project" value="InterPro"/>
</dbReference>
<evidence type="ECO:0000313" key="5">
    <source>
        <dbReference type="EMBL" id="OCL09290.1"/>
    </source>
</evidence>
<dbReference type="GO" id="GO:0050661">
    <property type="term" value="F:NADP binding"/>
    <property type="evidence" value="ECO:0007669"/>
    <property type="project" value="InterPro"/>
</dbReference>
<proteinExistence type="inferred from homology"/>
<reference evidence="5 6" key="1">
    <citation type="journal article" date="2016" name="Nat. Commun.">
        <title>Ectomycorrhizal ecology is imprinted in the genome of the dominant symbiotic fungus Cenococcum geophilum.</title>
        <authorList>
            <consortium name="DOE Joint Genome Institute"/>
            <person name="Peter M."/>
            <person name="Kohler A."/>
            <person name="Ohm R.A."/>
            <person name="Kuo A."/>
            <person name="Krutzmann J."/>
            <person name="Morin E."/>
            <person name="Arend M."/>
            <person name="Barry K.W."/>
            <person name="Binder M."/>
            <person name="Choi C."/>
            <person name="Clum A."/>
            <person name="Copeland A."/>
            <person name="Grisel N."/>
            <person name="Haridas S."/>
            <person name="Kipfer T."/>
            <person name="LaButti K."/>
            <person name="Lindquist E."/>
            <person name="Lipzen A."/>
            <person name="Maire R."/>
            <person name="Meier B."/>
            <person name="Mihaltcheva S."/>
            <person name="Molinier V."/>
            <person name="Murat C."/>
            <person name="Poggeler S."/>
            <person name="Quandt C.A."/>
            <person name="Sperisen C."/>
            <person name="Tritt A."/>
            <person name="Tisserant E."/>
            <person name="Crous P.W."/>
            <person name="Henrissat B."/>
            <person name="Nehls U."/>
            <person name="Egli S."/>
            <person name="Spatafora J.W."/>
            <person name="Grigoriev I.V."/>
            <person name="Martin F.M."/>
        </authorList>
    </citation>
    <scope>NUCLEOTIDE SEQUENCE [LARGE SCALE GENOMIC DNA]</scope>
    <source>
        <strain evidence="5 6">CBS 207.34</strain>
    </source>
</reference>
<sequence>MYTTDQIPSFRQVACVGSGLSAVALGATLKIWYGLEDIKFFERHPVSGGTWWINSYPGCACDVPSALYSYSFELNPDWTKLMPSNREIKAYHDGVIEKYGLRERMVFSTEVLRRAWNEEASLWIMFLQDKNSGRQHTHQCQILFSATGQLVEPRPCDIPGHESFAGDIFHSARWKHDINLKGKNIIVVGNGCTAAQIVPAIVSEVKHIIQIVRTQHWIFPSHNFGYGPILHWIFKYVPFAMRLHRFHIFMITENDFRLFPMTKAAARLRENRRQKVEKYMRDTAPAKYHDILIPDFDVGCKGIMTLAEFSASLHSENLTLTDDRAIEIVSDGIKTEKGFIPTDIIILATGFQTNEFLQKMEVIGRNGETVQEHWLNYPGPEAYNCSVLSGFPNFFMLLGPNAATGHTSALMAAENPVNYALRVLKPVFEGKVKSIELKREAEDSYVYKMQEALGERVWNAGRISWYLNEKKWNAMSHPWSQSHFWFRSLFPVWPDWSFKVGIIYHYSKQTAANTLTLLNRKLRQFADQNSNSSFFSLCLCR</sequence>
<protein>
    <submittedName>
        <fullName evidence="5">FAD/NAD(P)-binding domain-containing protein</fullName>
    </submittedName>
</protein>
<keyword evidence="2" id="KW-0285">Flavoprotein</keyword>
<dbReference type="AlphaFoldDB" id="A0A8E2JTQ2"/>
<dbReference type="InterPro" id="IPR020946">
    <property type="entry name" value="Flavin_mOase-like"/>
</dbReference>
<keyword evidence="6" id="KW-1185">Reference proteome</keyword>
<dbReference type="PANTHER" id="PTHR42877">
    <property type="entry name" value="L-ORNITHINE N(5)-MONOOXYGENASE-RELATED"/>
    <property type="match status" value="1"/>
</dbReference>
<dbReference type="GO" id="GO:0050660">
    <property type="term" value="F:flavin adenine dinucleotide binding"/>
    <property type="evidence" value="ECO:0007669"/>
    <property type="project" value="InterPro"/>
</dbReference>
<dbReference type="Proteomes" id="UP000250140">
    <property type="component" value="Unassembled WGS sequence"/>
</dbReference>
<name>A0A8E2JTQ2_9PEZI</name>
<dbReference type="PANTHER" id="PTHR42877:SF10">
    <property type="entry name" value="L-ORNITHINE N(5)-OXYGENASE"/>
    <property type="match status" value="1"/>
</dbReference>
<evidence type="ECO:0000256" key="1">
    <source>
        <dbReference type="ARBA" id="ARBA00010139"/>
    </source>
</evidence>
<organism evidence="5 6">
    <name type="scientific">Glonium stellatum</name>
    <dbReference type="NCBI Taxonomy" id="574774"/>
    <lineage>
        <taxon>Eukaryota</taxon>
        <taxon>Fungi</taxon>
        <taxon>Dikarya</taxon>
        <taxon>Ascomycota</taxon>
        <taxon>Pezizomycotina</taxon>
        <taxon>Dothideomycetes</taxon>
        <taxon>Pleosporomycetidae</taxon>
        <taxon>Gloniales</taxon>
        <taxon>Gloniaceae</taxon>
        <taxon>Glonium</taxon>
    </lineage>
</organism>
<evidence type="ECO:0000256" key="4">
    <source>
        <dbReference type="ARBA" id="ARBA00023002"/>
    </source>
</evidence>
<dbReference type="Pfam" id="PF00743">
    <property type="entry name" value="FMO-like"/>
    <property type="match status" value="1"/>
</dbReference>
<accession>A0A8E2JTQ2</accession>
<dbReference type="InterPro" id="IPR036188">
    <property type="entry name" value="FAD/NAD-bd_sf"/>
</dbReference>
<dbReference type="OrthoDB" id="74360at2759"/>
<gene>
    <name evidence="5" type="ORF">AOQ84DRAFT_339211</name>
</gene>
<dbReference type="Gene3D" id="3.50.50.60">
    <property type="entry name" value="FAD/NAD(P)-binding domain"/>
    <property type="match status" value="3"/>
</dbReference>
<evidence type="ECO:0000313" key="6">
    <source>
        <dbReference type="Proteomes" id="UP000250140"/>
    </source>
</evidence>
<dbReference type="SUPFAM" id="SSF51905">
    <property type="entry name" value="FAD/NAD(P)-binding domain"/>
    <property type="match status" value="2"/>
</dbReference>
<evidence type="ECO:0000256" key="2">
    <source>
        <dbReference type="ARBA" id="ARBA00022630"/>
    </source>
</evidence>
<evidence type="ECO:0000256" key="3">
    <source>
        <dbReference type="ARBA" id="ARBA00022827"/>
    </source>
</evidence>
<keyword evidence="3" id="KW-0274">FAD</keyword>
<dbReference type="EMBL" id="KV749472">
    <property type="protein sequence ID" value="OCL09290.1"/>
    <property type="molecule type" value="Genomic_DNA"/>
</dbReference>
<comment type="similarity">
    <text evidence="1">Belongs to the FAD-binding monooxygenase family.</text>
</comment>
<keyword evidence="4" id="KW-0560">Oxidoreductase</keyword>